<dbReference type="Pfam" id="PF18312">
    <property type="entry name" value="ScsC_N"/>
    <property type="match status" value="1"/>
</dbReference>
<organism evidence="7 8">
    <name type="scientific">Rhizorhapis suberifaciens</name>
    <name type="common">corky root of lettuce</name>
    <dbReference type="NCBI Taxonomy" id="13656"/>
    <lineage>
        <taxon>Bacteria</taxon>
        <taxon>Pseudomonadati</taxon>
        <taxon>Pseudomonadota</taxon>
        <taxon>Alphaproteobacteria</taxon>
        <taxon>Sphingomonadales</taxon>
        <taxon>Sphingomonadaceae</taxon>
        <taxon>Rhizorhapis</taxon>
    </lineage>
</organism>
<dbReference type="Gene3D" id="3.40.30.10">
    <property type="entry name" value="Glutaredoxin"/>
    <property type="match status" value="1"/>
</dbReference>
<evidence type="ECO:0000259" key="6">
    <source>
        <dbReference type="PROSITE" id="PS51352"/>
    </source>
</evidence>
<feature type="compositionally biased region" description="Low complexity" evidence="5">
    <location>
        <begin position="257"/>
        <end position="270"/>
    </location>
</feature>
<feature type="domain" description="Thioredoxin" evidence="6">
    <location>
        <begin position="361"/>
        <end position="540"/>
    </location>
</feature>
<keyword evidence="8" id="KW-1185">Reference proteome</keyword>
<dbReference type="RefSeq" id="WP_322790301.1">
    <property type="nucleotide sequence ID" value="NZ_JACHOV010000002.1"/>
</dbReference>
<feature type="compositionally biased region" description="Basic and acidic residues" evidence="5">
    <location>
        <begin position="1"/>
        <end position="11"/>
    </location>
</feature>
<gene>
    <name evidence="7" type="ORF">HNQ99_000517</name>
</gene>
<evidence type="ECO:0000256" key="1">
    <source>
        <dbReference type="ARBA" id="ARBA00022729"/>
    </source>
</evidence>
<protein>
    <submittedName>
        <fullName evidence="7">Protein-disulfide isomerase</fullName>
    </submittedName>
</protein>
<dbReference type="InterPro" id="IPR036249">
    <property type="entry name" value="Thioredoxin-like_sf"/>
</dbReference>
<comment type="caution">
    <text evidence="7">The sequence shown here is derived from an EMBL/GenBank/DDBJ whole genome shotgun (WGS) entry which is preliminary data.</text>
</comment>
<feature type="region of interest" description="Disordered" evidence="5">
    <location>
        <begin position="1"/>
        <end position="29"/>
    </location>
</feature>
<keyword evidence="4" id="KW-0676">Redox-active center</keyword>
<evidence type="ECO:0000256" key="5">
    <source>
        <dbReference type="SAM" id="MobiDB-lite"/>
    </source>
</evidence>
<proteinExistence type="predicted"/>
<dbReference type="InterPro" id="IPR041205">
    <property type="entry name" value="ScsC_N"/>
</dbReference>
<keyword evidence="7" id="KW-0413">Isomerase</keyword>
<dbReference type="EMBL" id="JACHOV010000002">
    <property type="protein sequence ID" value="MBB4640229.1"/>
    <property type="molecule type" value="Genomic_DNA"/>
</dbReference>
<dbReference type="PANTHER" id="PTHR13887">
    <property type="entry name" value="GLUTATHIONE S-TRANSFERASE KAPPA"/>
    <property type="match status" value="1"/>
</dbReference>
<dbReference type="GO" id="GO:0016853">
    <property type="term" value="F:isomerase activity"/>
    <property type="evidence" value="ECO:0007669"/>
    <property type="project" value="UniProtKB-KW"/>
</dbReference>
<dbReference type="InterPro" id="IPR013766">
    <property type="entry name" value="Thioredoxin_domain"/>
</dbReference>
<reference evidence="7 8" key="1">
    <citation type="submission" date="2020-08" db="EMBL/GenBank/DDBJ databases">
        <title>Genomic Encyclopedia of Type Strains, Phase IV (KMG-IV): sequencing the most valuable type-strain genomes for metagenomic binning, comparative biology and taxonomic classification.</title>
        <authorList>
            <person name="Goeker M."/>
        </authorList>
    </citation>
    <scope>NUCLEOTIDE SEQUENCE [LARGE SCALE GENOMIC DNA]</scope>
    <source>
        <strain evidence="7 8">DSM 7465</strain>
    </source>
</reference>
<dbReference type="Proteomes" id="UP000575068">
    <property type="component" value="Unassembled WGS sequence"/>
</dbReference>
<dbReference type="Pfam" id="PF01323">
    <property type="entry name" value="DSBA"/>
    <property type="match status" value="1"/>
</dbReference>
<evidence type="ECO:0000313" key="7">
    <source>
        <dbReference type="EMBL" id="MBB4640229.1"/>
    </source>
</evidence>
<feature type="region of interest" description="Disordered" evidence="5">
    <location>
        <begin position="226"/>
        <end position="270"/>
    </location>
</feature>
<dbReference type="PANTHER" id="PTHR13887:SF14">
    <property type="entry name" value="DISULFIDE BOND FORMATION PROTEIN D"/>
    <property type="match status" value="1"/>
</dbReference>
<dbReference type="PROSITE" id="PS51352">
    <property type="entry name" value="THIOREDOXIN_2"/>
    <property type="match status" value="1"/>
</dbReference>
<dbReference type="GO" id="GO:0016491">
    <property type="term" value="F:oxidoreductase activity"/>
    <property type="evidence" value="ECO:0007669"/>
    <property type="project" value="UniProtKB-KW"/>
</dbReference>
<evidence type="ECO:0000256" key="4">
    <source>
        <dbReference type="ARBA" id="ARBA00023284"/>
    </source>
</evidence>
<sequence length="543" mass="57831">MGDDRWKEGTPLERMSGVEPVRPTPASKVNAASKAIQVARPWLARGIALAKTVPGHLRDLAEWIDAPRRLDQSRQWLEEQNFPEKARKAQALVAKAGGQVASASRRAAASAQARIGPVLLTMGRKSVAAARVIGQTMAVRSSALTKLLAELKAMLAAVAVEKAAALKARDRVGDAEAATAPVPSELMRLLKEEGIAVDGLDVRQALPEPIRSPAASAQGALPLFADDPTWSTQGHAQMQPRVKEDRIVPKSPPPSPQETSPSEVVPQPESRGAALKRLGKALLNSTSGTVFYNNRIFQMTIGATIFLAAAGAAVLMVSGGSSSTSGIARPAGQMDRSQVEAIVRDYILAHPEIIPEAMERLQSKRTASMIDQHRTELETPFAGGWDGARNGDVVLVEFFDYACGYCKASLPDIDRLLAEDKQLKVVYRELPILSEESNAGAKVSLYAAKQGQYGAFHRALYAAGLSKQGIEAAAKKVGLDPSKLKGATQASDISAEIANNIRLAQSLQATGTPTWVVGDQLLSGAVGYDALKEAIARARLSRQ</sequence>
<dbReference type="CDD" id="cd03023">
    <property type="entry name" value="DsbA_Com1_like"/>
    <property type="match status" value="1"/>
</dbReference>
<evidence type="ECO:0000313" key="8">
    <source>
        <dbReference type="Proteomes" id="UP000575068"/>
    </source>
</evidence>
<dbReference type="AlphaFoldDB" id="A0A840HRG8"/>
<evidence type="ECO:0000256" key="3">
    <source>
        <dbReference type="ARBA" id="ARBA00023157"/>
    </source>
</evidence>
<keyword evidence="3" id="KW-1015">Disulfide bond</keyword>
<name>A0A840HRG8_9SPHN</name>
<keyword evidence="1" id="KW-0732">Signal</keyword>
<keyword evidence="2" id="KW-0560">Oxidoreductase</keyword>
<evidence type="ECO:0000256" key="2">
    <source>
        <dbReference type="ARBA" id="ARBA00023002"/>
    </source>
</evidence>
<dbReference type="InterPro" id="IPR001853">
    <property type="entry name" value="DSBA-like_thioredoxin_dom"/>
</dbReference>
<dbReference type="SUPFAM" id="SSF52833">
    <property type="entry name" value="Thioredoxin-like"/>
    <property type="match status" value="1"/>
</dbReference>
<accession>A0A840HRG8</accession>